<dbReference type="AlphaFoldDB" id="A0A6A6Y7S2"/>
<dbReference type="InterPro" id="IPR038883">
    <property type="entry name" value="AN11006-like"/>
</dbReference>
<dbReference type="RefSeq" id="XP_033571855.1">
    <property type="nucleotide sequence ID" value="XM_033725979.1"/>
</dbReference>
<dbReference type="EMBL" id="MU003711">
    <property type="protein sequence ID" value="KAF2804891.1"/>
    <property type="molecule type" value="Genomic_DNA"/>
</dbReference>
<name>A0A6A6Y7S2_9PEZI</name>
<dbReference type="Proteomes" id="UP000504636">
    <property type="component" value="Unplaced"/>
</dbReference>
<dbReference type="OrthoDB" id="62952at2759"/>
<dbReference type="PANTHER" id="PTHR42085:SF1">
    <property type="entry name" value="F-BOX DOMAIN-CONTAINING PROTEIN"/>
    <property type="match status" value="1"/>
</dbReference>
<protein>
    <submittedName>
        <fullName evidence="1 3">Uncharacterized protein</fullName>
    </submittedName>
</protein>
<evidence type="ECO:0000313" key="2">
    <source>
        <dbReference type="Proteomes" id="UP000504636"/>
    </source>
</evidence>
<proteinExistence type="predicted"/>
<sequence length="215" mass="25088">MEDKWQLIDLLTQARDLAIRSLEPNTIKDRKAVAMKLKQLAGEIEVSEAKVHRALVSGVETSFLSLPRERRDKIYATALISKNCICFNRMKWDDCGEIPDNHLSLLRTTRQVRLEAREIFYARNDFHLLGYSHIKAPLWKLHDMLRPVSDAFSSIQKLHLALTRKSHRVAVRGARNLAEFEYIDNFDPHHITKYARVCCTNEGQVLEEIYYLFTY</sequence>
<keyword evidence="2" id="KW-1185">Reference proteome</keyword>
<gene>
    <name evidence="1 3" type="ORF">BDZ99DRAFT_525232</name>
</gene>
<reference evidence="3" key="3">
    <citation type="submission" date="2025-04" db="UniProtKB">
        <authorList>
            <consortium name="RefSeq"/>
        </authorList>
    </citation>
    <scope>IDENTIFICATION</scope>
    <source>
        <strain evidence="3">CBS 304.34</strain>
    </source>
</reference>
<accession>A0A6A6Y7S2</accession>
<evidence type="ECO:0000313" key="1">
    <source>
        <dbReference type="EMBL" id="KAF2804891.1"/>
    </source>
</evidence>
<organism evidence="1">
    <name type="scientific">Mytilinidion resinicola</name>
    <dbReference type="NCBI Taxonomy" id="574789"/>
    <lineage>
        <taxon>Eukaryota</taxon>
        <taxon>Fungi</taxon>
        <taxon>Dikarya</taxon>
        <taxon>Ascomycota</taxon>
        <taxon>Pezizomycotina</taxon>
        <taxon>Dothideomycetes</taxon>
        <taxon>Pleosporomycetidae</taxon>
        <taxon>Mytilinidiales</taxon>
        <taxon>Mytilinidiaceae</taxon>
        <taxon>Mytilinidion</taxon>
    </lineage>
</organism>
<dbReference type="GeneID" id="54466872"/>
<dbReference type="PANTHER" id="PTHR42085">
    <property type="entry name" value="F-BOX DOMAIN-CONTAINING PROTEIN"/>
    <property type="match status" value="1"/>
</dbReference>
<reference evidence="3" key="2">
    <citation type="submission" date="2020-04" db="EMBL/GenBank/DDBJ databases">
        <authorList>
            <consortium name="NCBI Genome Project"/>
        </authorList>
    </citation>
    <scope>NUCLEOTIDE SEQUENCE</scope>
    <source>
        <strain evidence="3">CBS 304.34</strain>
    </source>
</reference>
<evidence type="ECO:0000313" key="3">
    <source>
        <dbReference type="RefSeq" id="XP_033571855.1"/>
    </source>
</evidence>
<reference evidence="1 3" key="1">
    <citation type="journal article" date="2020" name="Stud. Mycol.">
        <title>101 Dothideomycetes genomes: a test case for predicting lifestyles and emergence of pathogens.</title>
        <authorList>
            <person name="Haridas S."/>
            <person name="Albert R."/>
            <person name="Binder M."/>
            <person name="Bloem J."/>
            <person name="Labutti K."/>
            <person name="Salamov A."/>
            <person name="Andreopoulos B."/>
            <person name="Baker S."/>
            <person name="Barry K."/>
            <person name="Bills G."/>
            <person name="Bluhm B."/>
            <person name="Cannon C."/>
            <person name="Castanera R."/>
            <person name="Culley D."/>
            <person name="Daum C."/>
            <person name="Ezra D."/>
            <person name="Gonzalez J."/>
            <person name="Henrissat B."/>
            <person name="Kuo A."/>
            <person name="Liang C."/>
            <person name="Lipzen A."/>
            <person name="Lutzoni F."/>
            <person name="Magnuson J."/>
            <person name="Mondo S."/>
            <person name="Nolan M."/>
            <person name="Ohm R."/>
            <person name="Pangilinan J."/>
            <person name="Park H.-J."/>
            <person name="Ramirez L."/>
            <person name="Alfaro M."/>
            <person name="Sun H."/>
            <person name="Tritt A."/>
            <person name="Yoshinaga Y."/>
            <person name="Zwiers L.-H."/>
            <person name="Turgeon B."/>
            <person name="Goodwin S."/>
            <person name="Spatafora J."/>
            <person name="Crous P."/>
            <person name="Grigoriev I."/>
        </authorList>
    </citation>
    <scope>NUCLEOTIDE SEQUENCE</scope>
    <source>
        <strain evidence="1 3">CBS 304.34</strain>
    </source>
</reference>